<proteinExistence type="predicted"/>
<organism evidence="1 2">
    <name type="scientific">Mycobacterium parmense</name>
    <dbReference type="NCBI Taxonomy" id="185642"/>
    <lineage>
        <taxon>Bacteria</taxon>
        <taxon>Bacillati</taxon>
        <taxon>Actinomycetota</taxon>
        <taxon>Actinomycetes</taxon>
        <taxon>Mycobacteriales</taxon>
        <taxon>Mycobacteriaceae</taxon>
        <taxon>Mycobacterium</taxon>
        <taxon>Mycobacterium simiae complex</taxon>
    </lineage>
</organism>
<keyword evidence="2" id="KW-1185">Reference proteome</keyword>
<reference evidence="1 2" key="1">
    <citation type="journal article" date="2019" name="Emerg. Microbes Infect.">
        <title>Comprehensive subspecies identification of 175 nontuberculous mycobacteria species based on 7547 genomic profiles.</title>
        <authorList>
            <person name="Matsumoto Y."/>
            <person name="Kinjo T."/>
            <person name="Motooka D."/>
            <person name="Nabeya D."/>
            <person name="Jung N."/>
            <person name="Uechi K."/>
            <person name="Horii T."/>
            <person name="Iida T."/>
            <person name="Fujita J."/>
            <person name="Nakamura S."/>
        </authorList>
    </citation>
    <scope>NUCLEOTIDE SEQUENCE [LARGE SCALE GENOMIC DNA]</scope>
    <source>
        <strain evidence="1 2">JCM 14742</strain>
    </source>
</reference>
<accession>A0A7I7YYS0</accession>
<dbReference type="RefSeq" id="WP_161494194.1">
    <property type="nucleotide sequence ID" value="NZ_AP022614.1"/>
</dbReference>
<name>A0A7I7YYS0_9MYCO</name>
<dbReference type="AlphaFoldDB" id="A0A7I7YYS0"/>
<evidence type="ECO:0000313" key="1">
    <source>
        <dbReference type="EMBL" id="BBZ46467.1"/>
    </source>
</evidence>
<sequence length="54" mass="5980">MTIHVEDTVDITTATRIRRIRSAFADARGAVDLKDAPQDLVAGFDEVEFDESVD</sequence>
<dbReference type="EMBL" id="AP022614">
    <property type="protein sequence ID" value="BBZ46467.1"/>
    <property type="molecule type" value="Genomic_DNA"/>
</dbReference>
<dbReference type="Proteomes" id="UP000467105">
    <property type="component" value="Chromosome"/>
</dbReference>
<evidence type="ECO:0000313" key="2">
    <source>
        <dbReference type="Proteomes" id="UP000467105"/>
    </source>
</evidence>
<protein>
    <submittedName>
        <fullName evidence="1">Uncharacterized protein</fullName>
    </submittedName>
</protein>
<gene>
    <name evidence="1" type="ORF">MPRM_37480</name>
</gene>